<dbReference type="SUPFAM" id="SSF53474">
    <property type="entry name" value="alpha/beta-Hydrolases"/>
    <property type="match status" value="1"/>
</dbReference>
<organism evidence="2 3">
    <name type="scientific">Lasiosphaeria ovina</name>
    <dbReference type="NCBI Taxonomy" id="92902"/>
    <lineage>
        <taxon>Eukaryota</taxon>
        <taxon>Fungi</taxon>
        <taxon>Dikarya</taxon>
        <taxon>Ascomycota</taxon>
        <taxon>Pezizomycotina</taxon>
        <taxon>Sordariomycetes</taxon>
        <taxon>Sordariomycetidae</taxon>
        <taxon>Sordariales</taxon>
        <taxon>Lasiosphaeriaceae</taxon>
        <taxon>Lasiosphaeria</taxon>
    </lineage>
</organism>
<keyword evidence="3" id="KW-1185">Reference proteome</keyword>
<dbReference type="Gene3D" id="3.40.50.1820">
    <property type="entry name" value="alpha/beta hydrolase"/>
    <property type="match status" value="1"/>
</dbReference>
<evidence type="ECO:0000313" key="2">
    <source>
        <dbReference type="EMBL" id="KAK3361453.1"/>
    </source>
</evidence>
<dbReference type="InterPro" id="IPR018712">
    <property type="entry name" value="Tle1-like_cat"/>
</dbReference>
<name>A0AAE0JTC8_9PEZI</name>
<accession>A0AAE0JTC8</accession>
<feature type="domain" description="T6SS Phospholipase effector Tle1-like catalytic" evidence="1">
    <location>
        <begin position="21"/>
        <end position="286"/>
    </location>
</feature>
<dbReference type="AlphaFoldDB" id="A0AAE0JTC8"/>
<reference evidence="2" key="2">
    <citation type="submission" date="2023-06" db="EMBL/GenBank/DDBJ databases">
        <authorList>
            <consortium name="Lawrence Berkeley National Laboratory"/>
            <person name="Haridas S."/>
            <person name="Hensen N."/>
            <person name="Bonometti L."/>
            <person name="Westerberg I."/>
            <person name="Brannstrom I.O."/>
            <person name="Guillou S."/>
            <person name="Cros-Aarteil S."/>
            <person name="Calhoun S."/>
            <person name="Kuo A."/>
            <person name="Mondo S."/>
            <person name="Pangilinan J."/>
            <person name="Riley R."/>
            <person name="Labutti K."/>
            <person name="Andreopoulos B."/>
            <person name="Lipzen A."/>
            <person name="Chen C."/>
            <person name="Yanf M."/>
            <person name="Daum C."/>
            <person name="Ng V."/>
            <person name="Clum A."/>
            <person name="Steindorff A."/>
            <person name="Ohm R."/>
            <person name="Martin F."/>
            <person name="Silar P."/>
            <person name="Natvig D."/>
            <person name="Lalanne C."/>
            <person name="Gautier V."/>
            <person name="Ament-Velasquez S.L."/>
            <person name="Kruys A."/>
            <person name="Hutchinson M.I."/>
            <person name="Powell A.J."/>
            <person name="Barry K."/>
            <person name="Miller A.N."/>
            <person name="Grigoriev I.V."/>
            <person name="Debuchy R."/>
            <person name="Gladieux P."/>
            <person name="Thoren M.H."/>
            <person name="Johannesson H."/>
        </authorList>
    </citation>
    <scope>NUCLEOTIDE SEQUENCE</scope>
    <source>
        <strain evidence="2">CBS 958.72</strain>
    </source>
</reference>
<protein>
    <recommendedName>
        <fullName evidence="1">T6SS Phospholipase effector Tle1-like catalytic domain-containing protein</fullName>
    </recommendedName>
</protein>
<evidence type="ECO:0000313" key="3">
    <source>
        <dbReference type="Proteomes" id="UP001287356"/>
    </source>
</evidence>
<dbReference type="Proteomes" id="UP001287356">
    <property type="component" value="Unassembled WGS sequence"/>
</dbReference>
<dbReference type="EMBL" id="JAULSN010000011">
    <property type="protein sequence ID" value="KAK3361453.1"/>
    <property type="molecule type" value="Genomic_DNA"/>
</dbReference>
<evidence type="ECO:0000259" key="1">
    <source>
        <dbReference type="Pfam" id="PF09994"/>
    </source>
</evidence>
<dbReference type="InterPro" id="IPR029058">
    <property type="entry name" value="AB_hydrolase_fold"/>
</dbReference>
<proteinExistence type="predicted"/>
<comment type="caution">
    <text evidence="2">The sequence shown here is derived from an EMBL/GenBank/DDBJ whole genome shotgun (WGS) entry which is preliminary data.</text>
</comment>
<dbReference type="PANTHER" id="PTHR33840:SF1">
    <property type="entry name" value="TLE1 PHOSPHOLIPASE DOMAIN-CONTAINING PROTEIN"/>
    <property type="match status" value="1"/>
</dbReference>
<dbReference type="Pfam" id="PF09994">
    <property type="entry name" value="T6SS_Tle1-like_cat"/>
    <property type="match status" value="1"/>
</dbReference>
<dbReference type="PANTHER" id="PTHR33840">
    <property type="match status" value="1"/>
</dbReference>
<sequence length="521" mass="58137">MATHGHTRNAHALNAAKKVKKRLCVFCDGTWQDGVNKTRPLTNVGTLARCLAPIDGDGCLQLVYYDSGVGTSASRLAQLIDGATGRGISAKIRNAYSFLSHNYNFGRPGDEIALVGFSRGAFTVQCLASFLSDAGLLQRQHLYYLRGLFTLWSLQKVPGGETTFKNERNRLLLSGVLHPVSITACAVWDTVSSLGSKIRLWSPPRPLSFVGRTVPSGVKNAFQALALDETRRDFRPVLWEELEPKRDEDVDRTVQHVSQCWFLGTHSDVGGNGDAALGALTLLWMVGKLSSRVGVLFDEDEIAKHLKHKFLEWDFEVSTGIFGTKFKEKRRTLSTMEHSGQSTPLSWYWRLLGRESRARYLHLAHSLSNEIHFTVRLTMAKGTNSSKPLREWQTSWRSQTDQTPARIQWHNSSQRQAGTGHDGGDGVAWEMTPGGRTTSNALYEHNLDLDGEEFILFNKWAKGTFPPKPTDRTGFAKLQLEVQEPGSNTALDSLAKLLKAYMEFDEDERLAPEMLYDPGPL</sequence>
<reference evidence="2" key="1">
    <citation type="journal article" date="2023" name="Mol. Phylogenet. Evol.">
        <title>Genome-scale phylogeny and comparative genomics of the fungal order Sordariales.</title>
        <authorList>
            <person name="Hensen N."/>
            <person name="Bonometti L."/>
            <person name="Westerberg I."/>
            <person name="Brannstrom I.O."/>
            <person name="Guillou S."/>
            <person name="Cros-Aarteil S."/>
            <person name="Calhoun S."/>
            <person name="Haridas S."/>
            <person name="Kuo A."/>
            <person name="Mondo S."/>
            <person name="Pangilinan J."/>
            <person name="Riley R."/>
            <person name="LaButti K."/>
            <person name="Andreopoulos B."/>
            <person name="Lipzen A."/>
            <person name="Chen C."/>
            <person name="Yan M."/>
            <person name="Daum C."/>
            <person name="Ng V."/>
            <person name="Clum A."/>
            <person name="Steindorff A."/>
            <person name="Ohm R.A."/>
            <person name="Martin F."/>
            <person name="Silar P."/>
            <person name="Natvig D.O."/>
            <person name="Lalanne C."/>
            <person name="Gautier V."/>
            <person name="Ament-Velasquez S.L."/>
            <person name="Kruys A."/>
            <person name="Hutchinson M.I."/>
            <person name="Powell A.J."/>
            <person name="Barry K."/>
            <person name="Miller A.N."/>
            <person name="Grigoriev I.V."/>
            <person name="Debuchy R."/>
            <person name="Gladieux P."/>
            <person name="Hiltunen Thoren M."/>
            <person name="Johannesson H."/>
        </authorList>
    </citation>
    <scope>NUCLEOTIDE SEQUENCE</scope>
    <source>
        <strain evidence="2">CBS 958.72</strain>
    </source>
</reference>
<gene>
    <name evidence="2" type="ORF">B0T24DRAFT_109245</name>
</gene>